<keyword evidence="7 11" id="KW-1133">Transmembrane helix</keyword>
<evidence type="ECO:0000256" key="1">
    <source>
        <dbReference type="ARBA" id="ARBA00004141"/>
    </source>
</evidence>
<comment type="caution">
    <text evidence="12">The sequence shown here is derived from an EMBL/GenBank/DDBJ whole genome shotgun (WGS) entry which is preliminary data.</text>
</comment>
<keyword evidence="5 11" id="KW-0812">Transmembrane</keyword>
<comment type="similarity">
    <text evidence="2">Belongs to the YtcA family.</text>
</comment>
<dbReference type="Proteomes" id="UP000776983">
    <property type="component" value="Unassembled WGS sequence"/>
</dbReference>
<keyword evidence="9" id="KW-0564">Palmitate</keyword>
<comment type="subcellular location">
    <subcellularLocation>
        <location evidence="1">Membrane</location>
        <topology evidence="1">Multi-pass membrane protein</topology>
    </subcellularLocation>
</comment>
<protein>
    <recommendedName>
        <fullName evidence="3">Uncharacterized protein YtcA</fullName>
    </recommendedName>
</protein>
<keyword evidence="6" id="KW-0732">Signal</keyword>
<sequence>MALLLPLLSGCSGSPSIYIAGSYFPAWLLAAIAAIVLTLIVRLVLIRIGIDDNLPLRLLVYVCMALALTFTLLLVFFD</sequence>
<evidence type="ECO:0000256" key="10">
    <source>
        <dbReference type="ARBA" id="ARBA00023288"/>
    </source>
</evidence>
<keyword evidence="8 11" id="KW-0472">Membrane</keyword>
<name>A0ABS8C822_9BURK</name>
<keyword evidence="13" id="KW-1185">Reference proteome</keyword>
<evidence type="ECO:0000313" key="13">
    <source>
        <dbReference type="Proteomes" id="UP000776983"/>
    </source>
</evidence>
<organism evidence="12 13">
    <name type="scientific">Mesopusillimonas faecipullorum</name>
    <dbReference type="NCBI Taxonomy" id="2755040"/>
    <lineage>
        <taxon>Bacteria</taxon>
        <taxon>Pseudomonadati</taxon>
        <taxon>Pseudomonadota</taxon>
        <taxon>Betaproteobacteria</taxon>
        <taxon>Burkholderiales</taxon>
        <taxon>Alcaligenaceae</taxon>
        <taxon>Mesopusillimonas</taxon>
    </lineage>
</organism>
<evidence type="ECO:0000256" key="8">
    <source>
        <dbReference type="ARBA" id="ARBA00023136"/>
    </source>
</evidence>
<dbReference type="InterPro" id="IPR031381">
    <property type="entry name" value="YtcA"/>
</dbReference>
<keyword evidence="10" id="KW-0449">Lipoprotein</keyword>
<evidence type="ECO:0000256" key="3">
    <source>
        <dbReference type="ARBA" id="ARBA00021237"/>
    </source>
</evidence>
<evidence type="ECO:0000256" key="5">
    <source>
        <dbReference type="ARBA" id="ARBA00022692"/>
    </source>
</evidence>
<evidence type="ECO:0000313" key="12">
    <source>
        <dbReference type="EMBL" id="MCB5362181.1"/>
    </source>
</evidence>
<accession>A0ABS8C822</accession>
<feature type="transmembrane region" description="Helical" evidence="11">
    <location>
        <begin position="23"/>
        <end position="46"/>
    </location>
</feature>
<reference evidence="12 13" key="1">
    <citation type="submission" date="2020-07" db="EMBL/GenBank/DDBJ databases">
        <title>Pusillimonas sp. nov., isolated from poultry manure in Taiwan.</title>
        <authorList>
            <person name="Lin S.-Y."/>
            <person name="Tang Y.-S."/>
            <person name="Young C.-C."/>
        </authorList>
    </citation>
    <scope>NUCLEOTIDE SEQUENCE [LARGE SCALE GENOMIC DNA]</scope>
    <source>
        <strain evidence="12 13">CC-YST705</strain>
    </source>
</reference>
<evidence type="ECO:0000256" key="7">
    <source>
        <dbReference type="ARBA" id="ARBA00022989"/>
    </source>
</evidence>
<evidence type="ECO:0000256" key="9">
    <source>
        <dbReference type="ARBA" id="ARBA00023139"/>
    </source>
</evidence>
<evidence type="ECO:0000256" key="4">
    <source>
        <dbReference type="ARBA" id="ARBA00022475"/>
    </source>
</evidence>
<gene>
    <name evidence="12" type="ORF">H0484_00190</name>
</gene>
<evidence type="ECO:0000256" key="6">
    <source>
        <dbReference type="ARBA" id="ARBA00022729"/>
    </source>
</evidence>
<feature type="transmembrane region" description="Helical" evidence="11">
    <location>
        <begin position="58"/>
        <end position="77"/>
    </location>
</feature>
<dbReference type="Pfam" id="PF17090">
    <property type="entry name" value="Ytca"/>
    <property type="match status" value="1"/>
</dbReference>
<keyword evidence="4" id="KW-1003">Cell membrane</keyword>
<dbReference type="EMBL" id="JACDXW010000001">
    <property type="protein sequence ID" value="MCB5362181.1"/>
    <property type="molecule type" value="Genomic_DNA"/>
</dbReference>
<proteinExistence type="inferred from homology"/>
<evidence type="ECO:0000256" key="11">
    <source>
        <dbReference type="SAM" id="Phobius"/>
    </source>
</evidence>
<evidence type="ECO:0000256" key="2">
    <source>
        <dbReference type="ARBA" id="ARBA00008208"/>
    </source>
</evidence>